<dbReference type="Pfam" id="PF00211">
    <property type="entry name" value="Guanylate_cyc"/>
    <property type="match status" value="1"/>
</dbReference>
<dbReference type="InterPro" id="IPR000014">
    <property type="entry name" value="PAS"/>
</dbReference>
<dbReference type="PROSITE" id="PS50125">
    <property type="entry name" value="GUANYLATE_CYCLASE_2"/>
    <property type="match status" value="1"/>
</dbReference>
<dbReference type="CDD" id="cd07302">
    <property type="entry name" value="CHD"/>
    <property type="match status" value="1"/>
</dbReference>
<dbReference type="SUPFAM" id="SSF55785">
    <property type="entry name" value="PYP-like sensor domain (PAS domain)"/>
    <property type="match status" value="2"/>
</dbReference>
<dbReference type="Pfam" id="PF12860">
    <property type="entry name" value="PAS_7"/>
    <property type="match status" value="1"/>
</dbReference>
<dbReference type="SUPFAM" id="SSF55073">
    <property type="entry name" value="Nucleotide cyclase"/>
    <property type="match status" value="1"/>
</dbReference>
<dbReference type="PROSITE" id="PS50113">
    <property type="entry name" value="PAC"/>
    <property type="match status" value="1"/>
</dbReference>
<name>A0A926S8U7_9HYPH</name>
<evidence type="ECO:0000313" key="4">
    <source>
        <dbReference type="Proteomes" id="UP000598467"/>
    </source>
</evidence>
<reference evidence="3" key="1">
    <citation type="submission" date="2020-05" db="EMBL/GenBank/DDBJ databases">
        <title>Identification of trans-AT polyketide cluster in two marine bacteria, producers of a novel glutaramide-containing polyketide sesbanimide D and analogs.</title>
        <authorList>
            <person name="Kacar D."/>
            <person name="Rodriguez P."/>
            <person name="Canedo L."/>
            <person name="Gonzalez E."/>
            <person name="Galan B."/>
            <person name="De La Calle F."/>
            <person name="Garcia J.L."/>
        </authorList>
    </citation>
    <scope>NUCLEOTIDE SEQUENCE</scope>
    <source>
        <strain evidence="3">PHM038</strain>
    </source>
</reference>
<evidence type="ECO:0000259" key="1">
    <source>
        <dbReference type="PROSITE" id="PS50113"/>
    </source>
</evidence>
<dbReference type="InterPro" id="IPR035965">
    <property type="entry name" value="PAS-like_dom_sf"/>
</dbReference>
<evidence type="ECO:0000259" key="2">
    <source>
        <dbReference type="PROSITE" id="PS50125"/>
    </source>
</evidence>
<dbReference type="Pfam" id="PF08448">
    <property type="entry name" value="PAS_4"/>
    <property type="match status" value="1"/>
</dbReference>
<feature type="domain" description="Guanylate cyclase" evidence="2">
    <location>
        <begin position="418"/>
        <end position="553"/>
    </location>
</feature>
<dbReference type="InterPro" id="IPR000700">
    <property type="entry name" value="PAS-assoc_C"/>
</dbReference>
<dbReference type="SMART" id="SM00091">
    <property type="entry name" value="PAS"/>
    <property type="match status" value="2"/>
</dbReference>
<dbReference type="RefSeq" id="WP_190294039.1">
    <property type="nucleotide sequence ID" value="NZ_JABFCZ010000035.1"/>
</dbReference>
<dbReference type="GO" id="GO:0004016">
    <property type="term" value="F:adenylate cyclase activity"/>
    <property type="evidence" value="ECO:0007669"/>
    <property type="project" value="UniProtKB-ARBA"/>
</dbReference>
<dbReference type="InterPro" id="IPR050697">
    <property type="entry name" value="Adenylyl/Guanylyl_Cyclase_3/4"/>
</dbReference>
<dbReference type="SMART" id="SM00044">
    <property type="entry name" value="CYCc"/>
    <property type="match status" value="1"/>
</dbReference>
<dbReference type="SMART" id="SM00086">
    <property type="entry name" value="PAC"/>
    <property type="match status" value="1"/>
</dbReference>
<dbReference type="Gene3D" id="3.30.450.20">
    <property type="entry name" value="PAS domain"/>
    <property type="match status" value="2"/>
</dbReference>
<dbReference type="Pfam" id="PF05651">
    <property type="entry name" value="Diacid_rec"/>
    <property type="match status" value="1"/>
</dbReference>
<dbReference type="NCBIfam" id="TIGR00229">
    <property type="entry name" value="sensory_box"/>
    <property type="match status" value="1"/>
</dbReference>
<dbReference type="PANTHER" id="PTHR43081">
    <property type="entry name" value="ADENYLATE CYCLASE, TERMINAL-DIFFERENTIATION SPECIFIC-RELATED"/>
    <property type="match status" value="1"/>
</dbReference>
<dbReference type="InterPro" id="IPR008599">
    <property type="entry name" value="Diacid_rec"/>
</dbReference>
<dbReference type="CDD" id="cd00130">
    <property type="entry name" value="PAS"/>
    <property type="match status" value="1"/>
</dbReference>
<organism evidence="3 4">
    <name type="scientific">Roseibium aggregatum</name>
    <dbReference type="NCBI Taxonomy" id="187304"/>
    <lineage>
        <taxon>Bacteria</taxon>
        <taxon>Pseudomonadati</taxon>
        <taxon>Pseudomonadota</taxon>
        <taxon>Alphaproteobacteria</taxon>
        <taxon>Hyphomicrobiales</taxon>
        <taxon>Stappiaceae</taxon>
        <taxon>Roseibium</taxon>
    </lineage>
</organism>
<dbReference type="InterPro" id="IPR029787">
    <property type="entry name" value="Nucleotide_cyclase"/>
</dbReference>
<dbReference type="EMBL" id="JABFCZ010000035">
    <property type="protein sequence ID" value="MBD1549352.1"/>
    <property type="molecule type" value="Genomic_DNA"/>
</dbReference>
<protein>
    <submittedName>
        <fullName evidence="3">PAS domain S-box protein</fullName>
    </submittedName>
</protein>
<dbReference type="Gene3D" id="3.30.70.1230">
    <property type="entry name" value="Nucleotide cyclase"/>
    <property type="match status" value="1"/>
</dbReference>
<dbReference type="InterPro" id="IPR001054">
    <property type="entry name" value="A/G_cyclase"/>
</dbReference>
<dbReference type="Proteomes" id="UP000598467">
    <property type="component" value="Unassembled WGS sequence"/>
</dbReference>
<dbReference type="GO" id="GO:0035556">
    <property type="term" value="P:intracellular signal transduction"/>
    <property type="evidence" value="ECO:0007669"/>
    <property type="project" value="InterPro"/>
</dbReference>
<dbReference type="GO" id="GO:0006171">
    <property type="term" value="P:cAMP biosynthetic process"/>
    <property type="evidence" value="ECO:0007669"/>
    <property type="project" value="TreeGrafter"/>
</dbReference>
<dbReference type="AlphaFoldDB" id="A0A926S8U7"/>
<dbReference type="InterPro" id="IPR001610">
    <property type="entry name" value="PAC"/>
</dbReference>
<feature type="domain" description="PAC" evidence="1">
    <location>
        <begin position="196"/>
        <end position="248"/>
    </location>
</feature>
<gene>
    <name evidence="3" type="ORF">HK439_24095</name>
</gene>
<accession>A0A926S8U7</accession>
<dbReference type="PANTHER" id="PTHR43081:SF18">
    <property type="entry name" value="BLL7624 PROTEIN"/>
    <property type="match status" value="1"/>
</dbReference>
<dbReference type="InterPro" id="IPR013656">
    <property type="entry name" value="PAS_4"/>
</dbReference>
<evidence type="ECO:0000313" key="3">
    <source>
        <dbReference type="EMBL" id="MBD1549352.1"/>
    </source>
</evidence>
<proteinExistence type="predicted"/>
<sequence length="654" mass="73922">MLLDHVQLQQVCDQISMEINAIVSIFAERGEIICSSQRSRIGFLHTGVAKILTGEVNHYEASAEDAALHPDILEGVALPIEIDGKRLLCVSVCAPVEIACTYCRLVQHWVVALLREQALFESEARFRDVAESAGDWIWEMGADLRFTYLSPRFYEAFRVQPEAIIGKTRTEWAASDTDSQDFRDHQAKLLARLPFRDFSYRIRNGDGEIRNVCASGKPIFDAQGEFAGYRGTGYDFTEQLEMENALRRTQQLLADSIETIPEAFALFDREDRLVIFNSKYHSLLFGDIGVEIAPGMTFETIIRNGAQTGRIPEAEGRREEWIKERLARHRELSEPHIQQRDEGRWILVSEHRTTDGGTVAIYSDISEIKRRELELAEKSRDMERLSNQFAKYLSPQIYESIFSGRQEVKLASRRRKLTVFFSDIVGFTEMADRLESEEVTQLLNHYLSEMSDIALKHGATIDKYVGDAIVIFFGDPESRGVKQDALQCARMATSMQRRMADLREMWRDTGIDYPLECRMGISTGFCTVGNFGSENRMEYTIIGSGVNLASRLETAARPGEILIPYETYALIKDEFDCEERGQIEVRGIGHPVSTYSIVVEKAPNDPKPAPPDANSQNFALYFNVDQMSPEERAAADKALRHALSLLSAGATEVS</sequence>
<comment type="caution">
    <text evidence="3">The sequence shown here is derived from an EMBL/GenBank/DDBJ whole genome shotgun (WGS) entry which is preliminary data.</text>
</comment>